<comment type="caution">
    <text evidence="6">The sequence shown here is derived from an EMBL/GenBank/DDBJ whole genome shotgun (WGS) entry which is preliminary data.</text>
</comment>
<dbReference type="Gene3D" id="1.25.40.10">
    <property type="entry name" value="Tetratricopeptide repeat domain"/>
    <property type="match status" value="1"/>
</dbReference>
<organism evidence="6 7">
    <name type="scientific">Paraburkholderia acidicola</name>
    <dbReference type="NCBI Taxonomy" id="1912599"/>
    <lineage>
        <taxon>Bacteria</taxon>
        <taxon>Pseudomonadati</taxon>
        <taxon>Pseudomonadota</taxon>
        <taxon>Betaproteobacteria</taxon>
        <taxon>Burkholderiales</taxon>
        <taxon>Burkholderiaceae</taxon>
        <taxon>Paraburkholderia</taxon>
    </lineage>
</organism>
<keyword evidence="7" id="KW-1185">Reference proteome</keyword>
<dbReference type="Proteomes" id="UP001469089">
    <property type="component" value="Unassembled WGS sequence"/>
</dbReference>
<dbReference type="NCBIfam" id="TIGR00229">
    <property type="entry name" value="sensory_box"/>
    <property type="match status" value="1"/>
</dbReference>
<evidence type="ECO:0000256" key="1">
    <source>
        <dbReference type="ARBA" id="ARBA00005820"/>
    </source>
</evidence>
<dbReference type="PROSITE" id="PS50112">
    <property type="entry name" value="PAS"/>
    <property type="match status" value="1"/>
</dbReference>
<dbReference type="PANTHER" id="PTHR35807">
    <property type="entry name" value="TRANSCRIPTIONAL REGULATOR REDD-RELATED"/>
    <property type="match status" value="1"/>
</dbReference>
<evidence type="ECO:0000313" key="7">
    <source>
        <dbReference type="Proteomes" id="UP001469089"/>
    </source>
</evidence>
<feature type="domain" description="PAS" evidence="4">
    <location>
        <begin position="250"/>
        <end position="321"/>
    </location>
</feature>
<keyword evidence="2 3" id="KW-0238">DNA-binding</keyword>
<dbReference type="PROSITE" id="PS51755">
    <property type="entry name" value="OMPR_PHOB"/>
    <property type="match status" value="1"/>
</dbReference>
<reference evidence="6 7" key="1">
    <citation type="journal article" date="2024" name="Chem. Sci.">
        <title>Discovery of a lagriamide polyketide by integrated genome mining, isotopic labeling, and untargeted metabolomics.</title>
        <authorList>
            <person name="Fergusson C.H."/>
            <person name="Saulog J."/>
            <person name="Paulo B.S."/>
            <person name="Wilson D.M."/>
            <person name="Liu D.Y."/>
            <person name="Morehouse N.J."/>
            <person name="Waterworth S."/>
            <person name="Barkei J."/>
            <person name="Gray C.A."/>
            <person name="Kwan J.C."/>
            <person name="Eustaquio A.S."/>
            <person name="Linington R.G."/>
        </authorList>
    </citation>
    <scope>NUCLEOTIDE SEQUENCE [LARGE SCALE GENOMIC DNA]</scope>
    <source>
        <strain evidence="6 7">RL17-338-BIF-B</strain>
    </source>
</reference>
<dbReference type="InterPro" id="IPR016032">
    <property type="entry name" value="Sig_transdc_resp-reg_C-effctor"/>
</dbReference>
<proteinExistence type="inferred from homology"/>
<dbReference type="InterPro" id="IPR013767">
    <property type="entry name" value="PAS_fold"/>
</dbReference>
<dbReference type="CDD" id="cd00130">
    <property type="entry name" value="PAS"/>
    <property type="match status" value="1"/>
</dbReference>
<dbReference type="Pfam" id="PF00486">
    <property type="entry name" value="Trans_reg_C"/>
    <property type="match status" value="1"/>
</dbReference>
<evidence type="ECO:0000313" key="6">
    <source>
        <dbReference type="EMBL" id="MEQ5842960.1"/>
    </source>
</evidence>
<dbReference type="Pfam" id="PF03704">
    <property type="entry name" value="BTAD"/>
    <property type="match status" value="1"/>
</dbReference>
<dbReference type="InterPro" id="IPR036388">
    <property type="entry name" value="WH-like_DNA-bd_sf"/>
</dbReference>
<dbReference type="Gene3D" id="3.30.450.20">
    <property type="entry name" value="PAS domain"/>
    <property type="match status" value="1"/>
</dbReference>
<accession>A0ABV1LUK5</accession>
<dbReference type="Pfam" id="PF00989">
    <property type="entry name" value="PAS"/>
    <property type="match status" value="1"/>
</dbReference>
<dbReference type="SUPFAM" id="SSF46894">
    <property type="entry name" value="C-terminal effector domain of the bipartite response regulators"/>
    <property type="match status" value="1"/>
</dbReference>
<dbReference type="InterPro" id="IPR001867">
    <property type="entry name" value="OmpR/PhoB-type_DNA-bd"/>
</dbReference>
<dbReference type="SMART" id="SM00862">
    <property type="entry name" value="Trans_reg_C"/>
    <property type="match status" value="1"/>
</dbReference>
<dbReference type="SUPFAM" id="SSF55785">
    <property type="entry name" value="PYP-like sensor domain (PAS domain)"/>
    <property type="match status" value="1"/>
</dbReference>
<dbReference type="InterPro" id="IPR051677">
    <property type="entry name" value="AfsR-DnrI-RedD_regulator"/>
</dbReference>
<evidence type="ECO:0000259" key="5">
    <source>
        <dbReference type="PROSITE" id="PS51755"/>
    </source>
</evidence>
<sequence length="363" mass="40470">MKSYYMTTLGGFALRAPSGEPVPVPTRKQMALLAYLAVHPGRVMHRATLVTMLWGADEEDRARHSLSQALYGLKRLLSGDAICAQGQMVWLADGCIQVDALEMTRLADDRSVHATATVERLYQGDFLAGLQTGEEPFDHWRLSEQERLRRIAYCSIDTLISSGALGLRDHDALLRVSQSLLRVDPFDEQAHCRVMEIYASQGVRNMAIAHFQKLAADLERELDLQPSERLVEAYEAICNNTERVRPMHYRLEDYAFVVEQIPQAVVVTDLENRIVGWNRASERVFGFSKSEMIGRSPTMLYAPNGDSRLADDILGKALESGSWSADVTLKTKSGHSCRQRRIVAPLYSPEGRCIGAFGQGLAG</sequence>
<dbReference type="SUPFAM" id="SSF48452">
    <property type="entry name" value="TPR-like"/>
    <property type="match status" value="1"/>
</dbReference>
<evidence type="ECO:0000259" key="4">
    <source>
        <dbReference type="PROSITE" id="PS50112"/>
    </source>
</evidence>
<dbReference type="Gene3D" id="1.10.10.10">
    <property type="entry name" value="Winged helix-like DNA-binding domain superfamily/Winged helix DNA-binding domain"/>
    <property type="match status" value="1"/>
</dbReference>
<gene>
    <name evidence="6" type="ORF">N0A02_26245</name>
</gene>
<dbReference type="SMART" id="SM01043">
    <property type="entry name" value="BTAD"/>
    <property type="match status" value="1"/>
</dbReference>
<protein>
    <submittedName>
        <fullName evidence="6">PAS domain-containing protein</fullName>
    </submittedName>
</protein>
<feature type="DNA-binding region" description="OmpR/PhoB-type" evidence="3">
    <location>
        <begin position="1"/>
        <end position="108"/>
    </location>
</feature>
<evidence type="ECO:0000256" key="2">
    <source>
        <dbReference type="ARBA" id="ARBA00023125"/>
    </source>
</evidence>
<name>A0ABV1LUK5_9BURK</name>
<feature type="domain" description="OmpR/PhoB-type" evidence="5">
    <location>
        <begin position="1"/>
        <end position="108"/>
    </location>
</feature>
<dbReference type="InterPro" id="IPR035965">
    <property type="entry name" value="PAS-like_dom_sf"/>
</dbReference>
<dbReference type="InterPro" id="IPR000014">
    <property type="entry name" value="PAS"/>
</dbReference>
<dbReference type="RefSeq" id="WP_349544706.1">
    <property type="nucleotide sequence ID" value="NZ_JAOALG010000002.1"/>
</dbReference>
<comment type="similarity">
    <text evidence="1">Belongs to the AfsR/DnrI/RedD regulatory family.</text>
</comment>
<dbReference type="SMART" id="SM00091">
    <property type="entry name" value="PAS"/>
    <property type="match status" value="1"/>
</dbReference>
<dbReference type="EMBL" id="JAOALG010000002">
    <property type="protein sequence ID" value="MEQ5842960.1"/>
    <property type="molecule type" value="Genomic_DNA"/>
</dbReference>
<dbReference type="InterPro" id="IPR011990">
    <property type="entry name" value="TPR-like_helical_dom_sf"/>
</dbReference>
<evidence type="ECO:0000256" key="3">
    <source>
        <dbReference type="PROSITE-ProRule" id="PRU01091"/>
    </source>
</evidence>
<dbReference type="InterPro" id="IPR005158">
    <property type="entry name" value="BTAD"/>
</dbReference>